<proteinExistence type="predicted"/>
<protein>
    <submittedName>
        <fullName evidence="1">Uncharacterized protein</fullName>
    </submittedName>
</protein>
<comment type="caution">
    <text evidence="1">The sequence shown here is derived from an EMBL/GenBank/DDBJ whole genome shotgun (WGS) entry which is preliminary data.</text>
</comment>
<accession>A0A0F9IY49</accession>
<dbReference type="EMBL" id="LAZR01017876">
    <property type="protein sequence ID" value="KKL98600.1"/>
    <property type="molecule type" value="Genomic_DNA"/>
</dbReference>
<dbReference type="AlphaFoldDB" id="A0A0F9IY49"/>
<sequence>MPVKIIKLSDFDGFVGKEIQIIGKIAKEIWQHMTSIVDSYPFMEYFDLDFENSFQIVIYTKDKISCKNKIEITGKLMKVSGRHKDPRSKIHDDFFEYQLAVDSWRCVD</sequence>
<gene>
    <name evidence="1" type="ORF">LCGC14_1822780</name>
</gene>
<evidence type="ECO:0000313" key="1">
    <source>
        <dbReference type="EMBL" id="KKL98600.1"/>
    </source>
</evidence>
<name>A0A0F9IY49_9ZZZZ</name>
<reference evidence="1" key="1">
    <citation type="journal article" date="2015" name="Nature">
        <title>Complex archaea that bridge the gap between prokaryotes and eukaryotes.</title>
        <authorList>
            <person name="Spang A."/>
            <person name="Saw J.H."/>
            <person name="Jorgensen S.L."/>
            <person name="Zaremba-Niedzwiedzka K."/>
            <person name="Martijn J."/>
            <person name="Lind A.E."/>
            <person name="van Eijk R."/>
            <person name="Schleper C."/>
            <person name="Guy L."/>
            <person name="Ettema T.J."/>
        </authorList>
    </citation>
    <scope>NUCLEOTIDE SEQUENCE</scope>
</reference>
<organism evidence="1">
    <name type="scientific">marine sediment metagenome</name>
    <dbReference type="NCBI Taxonomy" id="412755"/>
    <lineage>
        <taxon>unclassified sequences</taxon>
        <taxon>metagenomes</taxon>
        <taxon>ecological metagenomes</taxon>
    </lineage>
</organism>